<dbReference type="SUPFAM" id="SSF142019">
    <property type="entry name" value="Nqo1 FMN-binding domain-like"/>
    <property type="match status" value="1"/>
</dbReference>
<comment type="caution">
    <text evidence="11">The sequence shown here is derived from an EMBL/GenBank/DDBJ whole genome shotgun (WGS) entry which is preliminary data.</text>
</comment>
<keyword evidence="1 8" id="KW-0813">Transport</keyword>
<keyword evidence="8" id="KW-0472">Membrane</keyword>
<dbReference type="GO" id="GO:0009055">
    <property type="term" value="F:electron transfer activity"/>
    <property type="evidence" value="ECO:0007669"/>
    <property type="project" value="InterPro"/>
</dbReference>
<comment type="cofactor">
    <cofactor evidence="8">
        <name>[4Fe-4S] cluster</name>
        <dbReference type="ChEBI" id="CHEBI:49883"/>
    </cofactor>
    <text evidence="8">Binds 2 [4Fe-4S] clusters per subunit.</text>
</comment>
<dbReference type="Proteomes" id="UP000294980">
    <property type="component" value="Unassembled WGS sequence"/>
</dbReference>
<feature type="compositionally biased region" description="Basic and acidic residues" evidence="9">
    <location>
        <begin position="1"/>
        <end position="19"/>
    </location>
</feature>
<evidence type="ECO:0000256" key="5">
    <source>
        <dbReference type="ARBA" id="ARBA00022982"/>
    </source>
</evidence>
<dbReference type="GO" id="GO:0046872">
    <property type="term" value="F:metal ion binding"/>
    <property type="evidence" value="ECO:0007669"/>
    <property type="project" value="UniProtKB-KW"/>
</dbReference>
<feature type="compositionally biased region" description="Basic and acidic residues" evidence="9">
    <location>
        <begin position="447"/>
        <end position="478"/>
    </location>
</feature>
<dbReference type="SUPFAM" id="SSF46548">
    <property type="entry name" value="alpha-helical ferredoxin"/>
    <property type="match status" value="1"/>
</dbReference>
<organism evidence="11 12">
    <name type="scientific">Chromatocurvus halotolerans</name>
    <dbReference type="NCBI Taxonomy" id="1132028"/>
    <lineage>
        <taxon>Bacteria</taxon>
        <taxon>Pseudomonadati</taxon>
        <taxon>Pseudomonadota</taxon>
        <taxon>Gammaproteobacteria</taxon>
        <taxon>Cellvibrionales</taxon>
        <taxon>Halieaceae</taxon>
        <taxon>Chromatocurvus</taxon>
    </lineage>
</organism>
<dbReference type="RefSeq" id="WP_117315834.1">
    <property type="nucleotide sequence ID" value="NZ_QQSW01000005.1"/>
</dbReference>
<keyword evidence="8" id="KW-1003">Cell membrane</keyword>
<dbReference type="InterPro" id="IPR017900">
    <property type="entry name" value="4Fe4S_Fe_S_CS"/>
</dbReference>
<feature type="binding site" evidence="8">
    <location>
        <position position="369"/>
    </location>
    <ligand>
        <name>[4Fe-4S] cluster</name>
        <dbReference type="ChEBI" id="CHEBI:49883"/>
        <label>1</label>
    </ligand>
</feature>
<sequence>MRRIHDFHGGIHPAEHKSDSMAQPIQPAGVPDVLVLPTGQHIGNSALPTVAPGQRVLGGEEIAEADGALSVPCHAPTSGTVLAVEDRPVPHPSGLSALCIVLQPDGRDEWAEPRPFANPMNADPLLLTQHIQQAGIAGMGGAGFPTAVKLSPRPGKPIQTLIINGTECEPYITADDSLMRERAAAVISGSLILAHVLGNPTVLLGIEDNKPEAIAALKDAATGSGVEIVVFPTKYPSGGEKQLIEILLGAQVPSGALPADIGVVCQNVGTAAAVHHAVVNGRPLVSRITTVTGEAVSRPGNYEVLLGTPIRHLLALAGYDASVNQRLVMGGPMMGFTVSDPDCPIIKTSNCLLLPTEAELPTPPPPQACIRCGLCAEACPASLLPQQLFWYSRGRDHERLEAHNLFDCIECGACAYVCPSHIPLVQYYRASKAEIIAQRQDAERAEHARQRFEARQERIERQAREKAERREARKRAAEAKATAATGDDKDSDPIQAAIERAQARKAALADAGSKD</sequence>
<dbReference type="EC" id="7.-.-.-" evidence="8"/>
<dbReference type="InterPro" id="IPR026902">
    <property type="entry name" value="RnfC_N"/>
</dbReference>
<dbReference type="PANTHER" id="PTHR43034:SF2">
    <property type="entry name" value="ION-TRANSLOCATING OXIDOREDUCTASE COMPLEX SUBUNIT C"/>
    <property type="match status" value="1"/>
</dbReference>
<evidence type="ECO:0000256" key="7">
    <source>
        <dbReference type="ARBA" id="ARBA00023014"/>
    </source>
</evidence>
<dbReference type="EMBL" id="SLWX01000006">
    <property type="protein sequence ID" value="TCO75968.1"/>
    <property type="molecule type" value="Genomic_DNA"/>
</dbReference>
<keyword evidence="2 8" id="KW-0004">4Fe-4S</keyword>
<feature type="binding site" evidence="8">
    <location>
        <position position="408"/>
    </location>
    <ligand>
        <name>[4Fe-4S] cluster</name>
        <dbReference type="ChEBI" id="CHEBI:49883"/>
        <label>2</label>
    </ligand>
</feature>
<evidence type="ECO:0000256" key="2">
    <source>
        <dbReference type="ARBA" id="ARBA00022485"/>
    </source>
</evidence>
<keyword evidence="4 8" id="KW-0677">Repeat</keyword>
<evidence type="ECO:0000256" key="1">
    <source>
        <dbReference type="ARBA" id="ARBA00022448"/>
    </source>
</evidence>
<dbReference type="AlphaFoldDB" id="A0A4R2L0B6"/>
<dbReference type="InterPro" id="IPR010208">
    <property type="entry name" value="Ion_transpt_RnfC/RsxC"/>
</dbReference>
<dbReference type="Pfam" id="PF01512">
    <property type="entry name" value="Complex1_51K"/>
    <property type="match status" value="1"/>
</dbReference>
<evidence type="ECO:0000256" key="6">
    <source>
        <dbReference type="ARBA" id="ARBA00023004"/>
    </source>
</evidence>
<accession>A0A4R2L0B6</accession>
<dbReference type="GO" id="GO:0005886">
    <property type="term" value="C:plasma membrane"/>
    <property type="evidence" value="ECO:0007669"/>
    <property type="project" value="UniProtKB-SubCell"/>
</dbReference>
<keyword evidence="8" id="KW-1278">Translocase</keyword>
<dbReference type="OrthoDB" id="9767754at2"/>
<keyword evidence="7 8" id="KW-0411">Iron-sulfur</keyword>
<dbReference type="InterPro" id="IPR011538">
    <property type="entry name" value="Nuo51_FMN-bd"/>
</dbReference>
<feature type="binding site" evidence="8">
    <location>
        <position position="372"/>
    </location>
    <ligand>
        <name>[4Fe-4S] cluster</name>
        <dbReference type="ChEBI" id="CHEBI:49883"/>
        <label>1</label>
    </ligand>
</feature>
<dbReference type="Pfam" id="PF12838">
    <property type="entry name" value="Fer4_7"/>
    <property type="match status" value="1"/>
</dbReference>
<dbReference type="Pfam" id="PF10531">
    <property type="entry name" value="SLBB"/>
    <property type="match status" value="1"/>
</dbReference>
<dbReference type="InterPro" id="IPR019554">
    <property type="entry name" value="Soluble_ligand-bd"/>
</dbReference>
<evidence type="ECO:0000313" key="11">
    <source>
        <dbReference type="EMBL" id="TCO75968.1"/>
    </source>
</evidence>
<evidence type="ECO:0000256" key="8">
    <source>
        <dbReference type="HAMAP-Rule" id="MF_00461"/>
    </source>
</evidence>
<dbReference type="Pfam" id="PF13375">
    <property type="entry name" value="RnfC_N"/>
    <property type="match status" value="1"/>
</dbReference>
<proteinExistence type="inferred from homology"/>
<evidence type="ECO:0000256" key="4">
    <source>
        <dbReference type="ARBA" id="ARBA00022737"/>
    </source>
</evidence>
<dbReference type="PROSITE" id="PS00198">
    <property type="entry name" value="4FE4S_FER_1"/>
    <property type="match status" value="1"/>
</dbReference>
<dbReference type="Gene3D" id="3.30.70.20">
    <property type="match status" value="1"/>
</dbReference>
<dbReference type="GO" id="GO:0022900">
    <property type="term" value="P:electron transport chain"/>
    <property type="evidence" value="ECO:0007669"/>
    <property type="project" value="UniProtKB-UniRule"/>
</dbReference>
<dbReference type="Gene3D" id="3.40.50.11540">
    <property type="entry name" value="NADH-ubiquinone oxidoreductase 51kDa subunit"/>
    <property type="match status" value="1"/>
</dbReference>
<feature type="binding site" evidence="8">
    <location>
        <position position="418"/>
    </location>
    <ligand>
        <name>[4Fe-4S] cluster</name>
        <dbReference type="ChEBI" id="CHEBI:49883"/>
        <label>1</label>
    </ligand>
</feature>
<dbReference type="InterPro" id="IPR037225">
    <property type="entry name" value="Nuo51_FMN-bd_sf"/>
</dbReference>
<gene>
    <name evidence="8" type="primary">rnfC</name>
    <name evidence="11" type="ORF">EV688_106159</name>
</gene>
<feature type="binding site" evidence="8">
    <location>
        <position position="414"/>
    </location>
    <ligand>
        <name>[4Fe-4S] cluster</name>
        <dbReference type="ChEBI" id="CHEBI:49883"/>
        <label>2</label>
    </ligand>
</feature>
<comment type="subcellular location">
    <subcellularLocation>
        <location evidence="8">Cell inner membrane</location>
        <topology evidence="8">Peripheral membrane protein</topology>
    </subcellularLocation>
</comment>
<dbReference type="GO" id="GO:0051539">
    <property type="term" value="F:4 iron, 4 sulfur cluster binding"/>
    <property type="evidence" value="ECO:0007669"/>
    <property type="project" value="UniProtKB-KW"/>
</dbReference>
<feature type="binding site" evidence="8">
    <location>
        <position position="379"/>
    </location>
    <ligand>
        <name>[4Fe-4S] cluster</name>
        <dbReference type="ChEBI" id="CHEBI:49883"/>
        <label>2</label>
    </ligand>
</feature>
<feature type="binding site" evidence="8">
    <location>
        <position position="411"/>
    </location>
    <ligand>
        <name>[4Fe-4S] cluster</name>
        <dbReference type="ChEBI" id="CHEBI:49883"/>
        <label>2</label>
    </ligand>
</feature>
<keyword evidence="5 8" id="KW-0249">Electron transport</keyword>
<dbReference type="PANTHER" id="PTHR43034">
    <property type="entry name" value="ION-TRANSLOCATING OXIDOREDUCTASE COMPLEX SUBUNIT C"/>
    <property type="match status" value="1"/>
</dbReference>
<keyword evidence="6 8" id="KW-0408">Iron</keyword>
<reference evidence="11 12" key="1">
    <citation type="submission" date="2019-03" db="EMBL/GenBank/DDBJ databases">
        <title>Genomic Encyclopedia of Type Strains, Phase IV (KMG-IV): sequencing the most valuable type-strain genomes for metagenomic binning, comparative biology and taxonomic classification.</title>
        <authorList>
            <person name="Goeker M."/>
        </authorList>
    </citation>
    <scope>NUCLEOTIDE SEQUENCE [LARGE SCALE GENOMIC DNA]</scope>
    <source>
        <strain evidence="11 12">DSM 23344</strain>
    </source>
</reference>
<evidence type="ECO:0000313" key="12">
    <source>
        <dbReference type="Proteomes" id="UP000294980"/>
    </source>
</evidence>
<comment type="similarity">
    <text evidence="8">Belongs to the 4Fe4S bacterial-type ferredoxin family. RnfC subfamily.</text>
</comment>
<dbReference type="NCBIfam" id="NF003454">
    <property type="entry name" value="PRK05035.1"/>
    <property type="match status" value="1"/>
</dbReference>
<feature type="domain" description="4Fe-4S ferredoxin-type" evidence="10">
    <location>
        <begin position="398"/>
        <end position="428"/>
    </location>
</feature>
<evidence type="ECO:0000259" key="10">
    <source>
        <dbReference type="PROSITE" id="PS51379"/>
    </source>
</evidence>
<dbReference type="PROSITE" id="PS51379">
    <property type="entry name" value="4FE4S_FER_2"/>
    <property type="match status" value="2"/>
</dbReference>
<name>A0A4R2L0B6_9GAMM</name>
<keyword evidence="3 8" id="KW-0479">Metal-binding</keyword>
<protein>
    <recommendedName>
        <fullName evidence="8">Ion-translocating oxidoreductase complex subunit C</fullName>
        <ecNumber evidence="8">7.-.-.-</ecNumber>
    </recommendedName>
    <alternativeName>
        <fullName evidence="8">Rnf electron transport complex subunit C</fullName>
    </alternativeName>
</protein>
<dbReference type="HAMAP" id="MF_00461">
    <property type="entry name" value="RsxC_RnfC"/>
    <property type="match status" value="1"/>
</dbReference>
<comment type="subunit">
    <text evidence="8">The complex is composed of six subunits: RnfA, RnfB, RnfC, RnfD, RnfE and RnfG.</text>
</comment>
<comment type="function">
    <text evidence="8">Part of a membrane-bound complex that couples electron transfer with translocation of ions across the membrane.</text>
</comment>
<feature type="domain" description="4Fe-4S ferredoxin-type" evidence="10">
    <location>
        <begin position="359"/>
        <end position="389"/>
    </location>
</feature>
<dbReference type="NCBIfam" id="TIGR01945">
    <property type="entry name" value="rnfC"/>
    <property type="match status" value="1"/>
</dbReference>
<dbReference type="InterPro" id="IPR017896">
    <property type="entry name" value="4Fe4S_Fe-S-bd"/>
</dbReference>
<feature type="binding site" evidence="8">
    <location>
        <position position="375"/>
    </location>
    <ligand>
        <name>[4Fe-4S] cluster</name>
        <dbReference type="ChEBI" id="CHEBI:49883"/>
        <label>1</label>
    </ligand>
</feature>
<feature type="region of interest" description="Disordered" evidence="9">
    <location>
        <begin position="1"/>
        <end position="25"/>
    </location>
</feature>
<keyword evidence="8" id="KW-0997">Cell inner membrane</keyword>
<keyword evidence="12" id="KW-1185">Reference proteome</keyword>
<evidence type="ECO:0000256" key="9">
    <source>
        <dbReference type="SAM" id="MobiDB-lite"/>
    </source>
</evidence>
<evidence type="ECO:0000256" key="3">
    <source>
        <dbReference type="ARBA" id="ARBA00022723"/>
    </source>
</evidence>
<feature type="region of interest" description="Disordered" evidence="9">
    <location>
        <begin position="447"/>
        <end position="494"/>
    </location>
</feature>